<dbReference type="EMBL" id="GDID01002969">
    <property type="protein sequence ID" value="JAP93637.1"/>
    <property type="molecule type" value="Transcribed_RNA"/>
</dbReference>
<proteinExistence type="predicted"/>
<protein>
    <submittedName>
        <fullName evidence="1">Uncharacterized protein</fullName>
    </submittedName>
</protein>
<name>A0A146KAQ6_9EUKA</name>
<organism evidence="1">
    <name type="scientific">Trepomonas sp. PC1</name>
    <dbReference type="NCBI Taxonomy" id="1076344"/>
    <lineage>
        <taxon>Eukaryota</taxon>
        <taxon>Metamonada</taxon>
        <taxon>Diplomonadida</taxon>
        <taxon>Hexamitidae</taxon>
        <taxon>Hexamitinae</taxon>
        <taxon>Trepomonas</taxon>
    </lineage>
</organism>
<reference evidence="1" key="1">
    <citation type="submission" date="2015-07" db="EMBL/GenBank/DDBJ databases">
        <title>Adaptation to a free-living lifestyle via gene acquisitions in the diplomonad Trepomonas sp. PC1.</title>
        <authorList>
            <person name="Xu F."/>
            <person name="Jerlstrom-Hultqvist J."/>
            <person name="Kolisko M."/>
            <person name="Simpson A.G.B."/>
            <person name="Roger A.J."/>
            <person name="Svard S.G."/>
            <person name="Andersson J.O."/>
        </authorList>
    </citation>
    <scope>NUCLEOTIDE SEQUENCE</scope>
    <source>
        <strain evidence="1">PC1</strain>
    </source>
</reference>
<evidence type="ECO:0000313" key="1">
    <source>
        <dbReference type="EMBL" id="JAP93637.1"/>
    </source>
</evidence>
<dbReference type="AlphaFoldDB" id="A0A146KAQ6"/>
<sequence length="764" mass="87872">FFPIIQKEKKQYQDTKSNSEKTKYDQNLAILGAKYLDNQILFIANDKSQQFNDQQKSQICILDLRTGKNSIIKEIPMIRQSSLELLQTVFYSSYLISSFTSNQKFIPPGNDVINCVVESQNYSCLVVCLNSRTLLLSQQFEVLHQAPLQLLSITQCSFDTVDNFVGLDIEGYLNLVKIKNNKFIIQKLNLLKHCTKQASLDLNNQQQLIFSQGLFQTYQAHVLYANYSSTLSTSILNTFNFDTNQTDFAFPMLSNPLRMASSYPFLFESDEFLFEILLLADSFGVLTLTFGGTALQAKRVFSIKTQMKVMNIQFKLTEVNDDEDGVVVVKQNNFLEGDSKLLELKVKKEAEIFIFGQCELTKNSNLLQQQGFSVIKVNLEDLMNVLNAPKIVEDEDEFSYCEVQIKGVEKQGLTQNAPQGIFDDQENDDTFESSEVEEAEEAEEQEEENYIIDEKFFTEFESKPLFNKLKAAMKKINDKKQKETKTLEDDGFEEVKITENGPQIAKPQTQPVDFVPQIVHQPQERQLKQRYSSSNVIQLRTKQVKIQQIYVESPVVHIQQNKTNILFERHPDFLVSTPNFIYLVINNQIFQYDEFGAVFKHQQLPDRIIAVFGQKSSNQANFAEFDDDFAGFLTKKQILTDSLLQTHGLTIDAEKVEVFFENQIFLSIKTQIYVLKNEFQLVVDFQQLKVGTQNQFLLLKAFSKLPTALTDVNGFLEEDLFEFLNEPQQKAVQRSFQEFAKKWAEKELELLGNALMAQVVREGE</sequence>
<gene>
    <name evidence="1" type="ORF">TPC1_14012</name>
</gene>
<accession>A0A146KAQ6</accession>
<feature type="non-terminal residue" evidence="1">
    <location>
        <position position="1"/>
    </location>
</feature>